<dbReference type="GO" id="GO:0005524">
    <property type="term" value="F:ATP binding"/>
    <property type="evidence" value="ECO:0007669"/>
    <property type="project" value="UniProtKB-KW"/>
</dbReference>
<evidence type="ECO:0000313" key="7">
    <source>
        <dbReference type="Proteomes" id="UP000004994"/>
    </source>
</evidence>
<dbReference type="Gramene" id="Solyc06g065305.1.1">
    <property type="protein sequence ID" value="Solyc06g065305.1.1"/>
    <property type="gene ID" value="Solyc06g065305.1"/>
</dbReference>
<accession>A0A3Q7GYU8</accession>
<feature type="domain" description="DEAD/DEAH-box helicase" evidence="5">
    <location>
        <begin position="33"/>
        <end position="92"/>
    </location>
</feature>
<evidence type="ECO:0000256" key="3">
    <source>
        <dbReference type="ARBA" id="ARBA00022806"/>
    </source>
</evidence>
<dbReference type="STRING" id="4081.A0A3Q7GYU8"/>
<dbReference type="InterPro" id="IPR027417">
    <property type="entry name" value="P-loop_NTPase"/>
</dbReference>
<organism evidence="6">
    <name type="scientific">Solanum lycopersicum</name>
    <name type="common">Tomato</name>
    <name type="synonym">Lycopersicon esculentum</name>
    <dbReference type="NCBI Taxonomy" id="4081"/>
    <lineage>
        <taxon>Eukaryota</taxon>
        <taxon>Viridiplantae</taxon>
        <taxon>Streptophyta</taxon>
        <taxon>Embryophyta</taxon>
        <taxon>Tracheophyta</taxon>
        <taxon>Spermatophyta</taxon>
        <taxon>Magnoliopsida</taxon>
        <taxon>eudicotyledons</taxon>
        <taxon>Gunneridae</taxon>
        <taxon>Pentapetalae</taxon>
        <taxon>asterids</taxon>
        <taxon>lamiids</taxon>
        <taxon>Solanales</taxon>
        <taxon>Solanaceae</taxon>
        <taxon>Solanoideae</taxon>
        <taxon>Solaneae</taxon>
        <taxon>Solanum</taxon>
        <taxon>Solanum subgen. Lycopersicon</taxon>
    </lineage>
</organism>
<dbReference type="EnsemblPlants" id="Solyc06g065305.1.1">
    <property type="protein sequence ID" value="Solyc06g065305.1.1"/>
    <property type="gene ID" value="Solyc06g065305.1"/>
</dbReference>
<keyword evidence="2" id="KW-0378">Hydrolase</keyword>
<evidence type="ECO:0000256" key="2">
    <source>
        <dbReference type="ARBA" id="ARBA00022801"/>
    </source>
</evidence>
<evidence type="ECO:0000313" key="6">
    <source>
        <dbReference type="EnsemblPlants" id="Solyc06g065305.1.1"/>
    </source>
</evidence>
<dbReference type="GO" id="GO:0003676">
    <property type="term" value="F:nucleic acid binding"/>
    <property type="evidence" value="ECO:0007669"/>
    <property type="project" value="InterPro"/>
</dbReference>
<keyword evidence="4" id="KW-0067">ATP-binding</keyword>
<proteinExistence type="predicted"/>
<dbReference type="AlphaFoldDB" id="A0A3Q7GYU8"/>
<dbReference type="GO" id="GO:0016787">
    <property type="term" value="F:hydrolase activity"/>
    <property type="evidence" value="ECO:0007669"/>
    <property type="project" value="UniProtKB-KW"/>
</dbReference>
<keyword evidence="1" id="KW-0547">Nucleotide-binding</keyword>
<keyword evidence="7" id="KW-1185">Reference proteome</keyword>
<dbReference type="Gene3D" id="3.40.50.300">
    <property type="entry name" value="P-loop containing nucleotide triphosphate hydrolases"/>
    <property type="match status" value="2"/>
</dbReference>
<dbReference type="PANTHER" id="PTHR47961">
    <property type="entry name" value="DNA POLYMERASE THETA, PUTATIVE (AFU_ORTHOLOGUE AFUA_1G05260)-RELATED"/>
    <property type="match status" value="1"/>
</dbReference>
<protein>
    <recommendedName>
        <fullName evidence="5">DEAD/DEAH-box helicase domain-containing protein</fullName>
    </recommendedName>
</protein>
<evidence type="ECO:0000256" key="4">
    <source>
        <dbReference type="ARBA" id="ARBA00022840"/>
    </source>
</evidence>
<dbReference type="GO" id="GO:0004386">
    <property type="term" value="F:helicase activity"/>
    <property type="evidence" value="ECO:0007669"/>
    <property type="project" value="UniProtKB-KW"/>
</dbReference>
<dbReference type="InterPro" id="IPR050474">
    <property type="entry name" value="Hel308_SKI2-like"/>
</dbReference>
<dbReference type="PANTHER" id="PTHR47961:SF4">
    <property type="entry name" value="ACTIVATING SIGNAL COINTEGRATOR 1 COMPLEX SUBUNIT 3"/>
    <property type="match status" value="1"/>
</dbReference>
<reference evidence="6" key="1">
    <citation type="journal article" date="2012" name="Nature">
        <title>The tomato genome sequence provides insights into fleshy fruit evolution.</title>
        <authorList>
            <consortium name="Tomato Genome Consortium"/>
        </authorList>
    </citation>
    <scope>NUCLEOTIDE SEQUENCE [LARGE SCALE GENOMIC DNA]</scope>
    <source>
        <strain evidence="6">cv. Heinz 1706</strain>
    </source>
</reference>
<keyword evidence="3" id="KW-0347">Helicase</keyword>
<evidence type="ECO:0000259" key="5">
    <source>
        <dbReference type="Pfam" id="PF00270"/>
    </source>
</evidence>
<dbReference type="InParanoid" id="A0A3Q7GYU8"/>
<dbReference type="InterPro" id="IPR011545">
    <property type="entry name" value="DEAD/DEAH_box_helicase_dom"/>
</dbReference>
<dbReference type="Pfam" id="PF00270">
    <property type="entry name" value="DEAD"/>
    <property type="match status" value="1"/>
</dbReference>
<evidence type="ECO:0000256" key="1">
    <source>
        <dbReference type="ARBA" id="ARBA00022741"/>
    </source>
</evidence>
<sequence>MTICAEFTILRNHQKGPDMIGRRNSETLSRRWKLRKHVQQVSLFIINELHLISGQGGPVLEVIISRMRYISSQVENKIRIVAFSASLSNAKDLGEWIGATSHGLFNFPPPVRPVPLEIHIQGVDIANFEARMHVMTKPTYTAVVQHARKGKPGNCVCSHKEAYSLDCSRPDDTFKHGQRRHAYISSTIFRRAGAFC</sequence>
<dbReference type="SUPFAM" id="SSF52540">
    <property type="entry name" value="P-loop containing nucleoside triphosphate hydrolases"/>
    <property type="match status" value="1"/>
</dbReference>
<name>A0A3Q7GYU8_SOLLC</name>
<dbReference type="Proteomes" id="UP000004994">
    <property type="component" value="Chromosome 6"/>
</dbReference>
<reference evidence="6" key="2">
    <citation type="submission" date="2019-01" db="UniProtKB">
        <authorList>
            <consortium name="EnsemblPlants"/>
        </authorList>
    </citation>
    <scope>IDENTIFICATION</scope>
    <source>
        <strain evidence="6">cv. Heinz 1706</strain>
    </source>
</reference>